<feature type="domain" description="Solute-binding protein family 5" evidence="5">
    <location>
        <begin position="105"/>
        <end position="461"/>
    </location>
</feature>
<dbReference type="Gene3D" id="3.10.105.10">
    <property type="entry name" value="Dipeptide-binding Protein, Domain 3"/>
    <property type="match status" value="1"/>
</dbReference>
<evidence type="ECO:0000313" key="7">
    <source>
        <dbReference type="Proteomes" id="UP000075531"/>
    </source>
</evidence>
<evidence type="ECO:0000313" key="6">
    <source>
        <dbReference type="EMBL" id="KYH34219.1"/>
    </source>
</evidence>
<comment type="subcellular location">
    <subcellularLocation>
        <location evidence="1">Cell membrane</location>
        <topology evidence="1">Lipid-anchor</topology>
    </subcellularLocation>
</comment>
<dbReference type="PIRSF" id="PIRSF002741">
    <property type="entry name" value="MppA"/>
    <property type="match status" value="1"/>
</dbReference>
<evidence type="ECO:0000256" key="1">
    <source>
        <dbReference type="ARBA" id="ARBA00004193"/>
    </source>
</evidence>
<dbReference type="InterPro" id="IPR023765">
    <property type="entry name" value="SBP_5_CS"/>
</dbReference>
<dbReference type="CDD" id="cd00995">
    <property type="entry name" value="PBP2_NikA_DppA_OppA_like"/>
    <property type="match status" value="1"/>
</dbReference>
<dbReference type="Pfam" id="PF00496">
    <property type="entry name" value="SBP_bac_5"/>
    <property type="match status" value="1"/>
</dbReference>
<evidence type="ECO:0000259" key="5">
    <source>
        <dbReference type="Pfam" id="PF00496"/>
    </source>
</evidence>
<dbReference type="PANTHER" id="PTHR30290:SF59">
    <property type="entry name" value="OLIGOPEPTIDE ABC TRANSPORTER,SUBSTRATE-BINDING PROTEIN"/>
    <property type="match status" value="1"/>
</dbReference>
<evidence type="ECO:0000256" key="4">
    <source>
        <dbReference type="SAM" id="SignalP"/>
    </source>
</evidence>
<dbReference type="EMBL" id="LTBA01000022">
    <property type="protein sequence ID" value="KYH34219.1"/>
    <property type="molecule type" value="Genomic_DNA"/>
</dbReference>
<dbReference type="OrthoDB" id="9772924at2"/>
<sequence length="547" mass="62733">MKKTKMLSLALIGLISLGLASCGQSNTKVSKNTENPKVVASQQKTDKQITSTKEVKIKDGGTMIFVSSSDPTVLNPYYQNNRITFTVNNALFNPLFVIDGDNIRYYLAEKVDVLKDNLTYRVKLKDNLKWHDGKKITVDDIIFSINAALDKKQHMAARDSFIIDGKPIELKKIDDLTLEIKLPKIYVPFMETLGSIRPIPKHIFEGVNDIEKSDKNNNPIGSGPYKLKEWKKGEYIALERFDDYYNGKPHIKEIVYRIAGDKNSQKIAFENGEINAMYIGEKTFNKYSKDSRFKTYTYDECMPNYLGFNFKNKYLRKKEIRQAICYAIDKKKLLKSSFSSLENVKDAYSVFPPSTLYYTDDVEHYNYNLEKAKELMKKSGVSNIKLKFIYMASSPLDINQMSSIQEDLKKIGIEVQPVPLEAQAFYDQLFNESARNFDLVINAYVCGTDPDSYSELFTENGSENWFSYANKDLDKLWDKGAIETNPSKRREIYETIQKKLAEDAVQFNINYSTTCIAISSNIGGVEEAKTVPIFMFEDLSKLYFIEK</sequence>
<reference evidence="6 7" key="1">
    <citation type="submission" date="2016-02" db="EMBL/GenBank/DDBJ databases">
        <title>Genome sequence of Clostridium tepidiprofundi DSM 19306.</title>
        <authorList>
            <person name="Poehlein A."/>
            <person name="Daniel R."/>
        </authorList>
    </citation>
    <scope>NUCLEOTIDE SEQUENCE [LARGE SCALE GENOMIC DNA]</scope>
    <source>
        <strain evidence="6 7">DSM 19306</strain>
    </source>
</reference>
<organism evidence="6 7">
    <name type="scientific">Clostridium tepidiprofundi DSM 19306</name>
    <dbReference type="NCBI Taxonomy" id="1121338"/>
    <lineage>
        <taxon>Bacteria</taxon>
        <taxon>Bacillati</taxon>
        <taxon>Bacillota</taxon>
        <taxon>Clostridia</taxon>
        <taxon>Eubacteriales</taxon>
        <taxon>Clostridiaceae</taxon>
        <taxon>Clostridium</taxon>
    </lineage>
</organism>
<dbReference type="GO" id="GO:0042597">
    <property type="term" value="C:periplasmic space"/>
    <property type="evidence" value="ECO:0007669"/>
    <property type="project" value="UniProtKB-ARBA"/>
</dbReference>
<dbReference type="PATRIC" id="fig|1121338.3.peg.1921"/>
<keyword evidence="7" id="KW-1185">Reference proteome</keyword>
<dbReference type="Gene3D" id="3.40.190.10">
    <property type="entry name" value="Periplasmic binding protein-like II"/>
    <property type="match status" value="1"/>
</dbReference>
<dbReference type="RefSeq" id="WP_066825822.1">
    <property type="nucleotide sequence ID" value="NZ_LTBA01000022.1"/>
</dbReference>
<keyword evidence="3 4" id="KW-0732">Signal</keyword>
<evidence type="ECO:0000256" key="3">
    <source>
        <dbReference type="ARBA" id="ARBA00022729"/>
    </source>
</evidence>
<dbReference type="GO" id="GO:0015833">
    <property type="term" value="P:peptide transport"/>
    <property type="evidence" value="ECO:0007669"/>
    <property type="project" value="TreeGrafter"/>
</dbReference>
<proteinExistence type="inferred from homology"/>
<comment type="caution">
    <text evidence="6">The sequence shown here is derived from an EMBL/GenBank/DDBJ whole genome shotgun (WGS) entry which is preliminary data.</text>
</comment>
<dbReference type="Proteomes" id="UP000075531">
    <property type="component" value="Unassembled WGS sequence"/>
</dbReference>
<dbReference type="PROSITE" id="PS01040">
    <property type="entry name" value="SBP_BACTERIAL_5"/>
    <property type="match status" value="1"/>
</dbReference>
<name>A0A151B2Q9_9CLOT</name>
<feature type="chain" id="PRO_5038828951" evidence="4">
    <location>
        <begin position="21"/>
        <end position="547"/>
    </location>
</feature>
<dbReference type="GO" id="GO:0043190">
    <property type="term" value="C:ATP-binding cassette (ABC) transporter complex"/>
    <property type="evidence" value="ECO:0007669"/>
    <property type="project" value="InterPro"/>
</dbReference>
<dbReference type="STRING" id="1121338.CLTEP_18720"/>
<dbReference type="PROSITE" id="PS51257">
    <property type="entry name" value="PROKAR_LIPOPROTEIN"/>
    <property type="match status" value="1"/>
</dbReference>
<gene>
    <name evidence="6" type="primary">appA_1</name>
    <name evidence="6" type="ORF">CLTEP_18720</name>
</gene>
<protein>
    <submittedName>
        <fullName evidence="6">Oligopeptide-binding protein AppA</fullName>
    </submittedName>
</protein>
<dbReference type="GO" id="GO:1904680">
    <property type="term" value="F:peptide transmembrane transporter activity"/>
    <property type="evidence" value="ECO:0007669"/>
    <property type="project" value="TreeGrafter"/>
</dbReference>
<dbReference type="AlphaFoldDB" id="A0A151B2Q9"/>
<dbReference type="Gene3D" id="3.90.76.10">
    <property type="entry name" value="Dipeptide-binding Protein, Domain 1"/>
    <property type="match status" value="1"/>
</dbReference>
<dbReference type="InterPro" id="IPR030678">
    <property type="entry name" value="Peptide/Ni-bd"/>
</dbReference>
<feature type="signal peptide" evidence="4">
    <location>
        <begin position="1"/>
        <end position="20"/>
    </location>
</feature>
<dbReference type="SUPFAM" id="SSF53850">
    <property type="entry name" value="Periplasmic binding protein-like II"/>
    <property type="match status" value="1"/>
</dbReference>
<dbReference type="InterPro" id="IPR000914">
    <property type="entry name" value="SBP_5_dom"/>
</dbReference>
<dbReference type="InterPro" id="IPR039424">
    <property type="entry name" value="SBP_5"/>
</dbReference>
<evidence type="ECO:0000256" key="2">
    <source>
        <dbReference type="ARBA" id="ARBA00005695"/>
    </source>
</evidence>
<accession>A0A151B2Q9</accession>
<dbReference type="PANTHER" id="PTHR30290">
    <property type="entry name" value="PERIPLASMIC BINDING COMPONENT OF ABC TRANSPORTER"/>
    <property type="match status" value="1"/>
</dbReference>
<comment type="similarity">
    <text evidence="2">Belongs to the bacterial solute-binding protein 5 family.</text>
</comment>